<dbReference type="EMBL" id="JASPKY010000022">
    <property type="protein sequence ID" value="KAK9752241.1"/>
    <property type="molecule type" value="Genomic_DNA"/>
</dbReference>
<gene>
    <name evidence="5" type="ORF">QE152_g4340</name>
</gene>
<comment type="subcellular location">
    <subcellularLocation>
        <location evidence="1">Nucleus</location>
    </subcellularLocation>
</comment>
<keyword evidence="2" id="KW-0238">DNA-binding</keyword>
<dbReference type="CDD" id="cd00167">
    <property type="entry name" value="SANT"/>
    <property type="match status" value="1"/>
</dbReference>
<dbReference type="Gene3D" id="1.20.58.1880">
    <property type="match status" value="1"/>
</dbReference>
<dbReference type="PANTHER" id="PTHR21677:SF1">
    <property type="entry name" value="PROTEIN CRAMPED-LIKE"/>
    <property type="match status" value="1"/>
</dbReference>
<keyword evidence="6" id="KW-1185">Reference proteome</keyword>
<dbReference type="GO" id="GO:0003677">
    <property type="term" value="F:DNA binding"/>
    <property type="evidence" value="ECO:0007669"/>
    <property type="project" value="UniProtKB-KW"/>
</dbReference>
<dbReference type="Proteomes" id="UP001458880">
    <property type="component" value="Unassembled WGS sequence"/>
</dbReference>
<comment type="caution">
    <text evidence="5">The sequence shown here is derived from an EMBL/GenBank/DDBJ whole genome shotgun (WGS) entry which is preliminary data.</text>
</comment>
<feature type="compositionally biased region" description="Basic and acidic residues" evidence="4">
    <location>
        <begin position="75"/>
        <end position="89"/>
    </location>
</feature>
<feature type="region of interest" description="Disordered" evidence="4">
    <location>
        <begin position="453"/>
        <end position="475"/>
    </location>
</feature>
<sequence length="967" mass="109137">MIQNNIKMNNDLPNNCKIILQQNIPIEDLLGSVTTYNNVEGSDSKSLQLRTSARVFKKMKLDSANAASGSTSTTQEKKDPLSTKEETKPELQTTRKVCRPLWTQEDKNLFFEALNEFGKDFEAIYSYVSNKLKKKGVAETMIKTKEQMRHLYYRTWHKISKHLRFSDEVKKIAQELYGLINYGELRKKLSIISEKTCIKLNELIYRGTVAIRVKGKTIRIKTPMCKALRNLNQLDEKENDLKLPARVTVQLVPKDMSTWMYVQNMSQNPRVRTVLPLQKRLSSLLTCMSDRWKTHRVAESEKILQSFKECANGDSQIIQEMEEENKIMADPILRFAPPNTCNIELPTLNLSEYLTSQSVCLNAYEERFGVKTPGEQLWLKSYPNCRVGYSKRGGTKRPRQESSSEKQSPTNKIVTTDNNENCVSEELPASVSEVIDEAVNTLLALQQYHQQCHESTGSAGSSDEKQEPTEVKPDVKDLEKKQNDIAKIRNGWTLMDCGTLSIGDMYLMFGSDSKLILEYNWDEHVIKKEEEPAANKNQENIEPTNELDCSTKPDIKDSLIKQPNDLSVTLKRLLSVAKLHYRKNRIQCPCGHVCQDTSKHSSNKNKIVTKNLTVTTSKEKFYNNQEKPVSVQQHGEVLMFQSLNSLNCDTPIRRLSPSILFRRPSSPNDILREQLDSIQRLKPRYCNRRGRRPRSKPVIVERKLPILANKAETGRQIVQMNIISQDNLTTTQRPIAPKIQFENLSQEDNLPNKSNPVYGNGSASSSAPTIVTNITFNNEVIQTTKTDQLTRTYVAVTSTEENGVEHSVYTTQANALDISDNATTLSRVGSPTSISNLLQMALGSHAAGDVMQTEVKEDGSINFVGLLSQNMSTGNTPPTSPSRILKENENQWLNSEVADFSLSSFLGHLDSPMKTAQTTTTIASDDNTRLSLVQDVDAHLQSLLTETSLDYTAKFADLAAQVTDTKK</sequence>
<evidence type="ECO:0000313" key="6">
    <source>
        <dbReference type="Proteomes" id="UP001458880"/>
    </source>
</evidence>
<evidence type="ECO:0000256" key="2">
    <source>
        <dbReference type="ARBA" id="ARBA00023125"/>
    </source>
</evidence>
<feature type="compositionally biased region" description="Basic and acidic residues" evidence="4">
    <location>
        <begin position="462"/>
        <end position="475"/>
    </location>
</feature>
<organism evidence="5 6">
    <name type="scientific">Popillia japonica</name>
    <name type="common">Japanese beetle</name>
    <dbReference type="NCBI Taxonomy" id="7064"/>
    <lineage>
        <taxon>Eukaryota</taxon>
        <taxon>Metazoa</taxon>
        <taxon>Ecdysozoa</taxon>
        <taxon>Arthropoda</taxon>
        <taxon>Hexapoda</taxon>
        <taxon>Insecta</taxon>
        <taxon>Pterygota</taxon>
        <taxon>Neoptera</taxon>
        <taxon>Endopterygota</taxon>
        <taxon>Coleoptera</taxon>
        <taxon>Polyphaga</taxon>
        <taxon>Scarabaeiformia</taxon>
        <taxon>Scarabaeidae</taxon>
        <taxon>Rutelinae</taxon>
        <taxon>Popillia</taxon>
    </lineage>
</organism>
<name>A0AAW1MYP6_POPJA</name>
<evidence type="ECO:0000313" key="5">
    <source>
        <dbReference type="EMBL" id="KAK9752241.1"/>
    </source>
</evidence>
<dbReference type="GO" id="GO:0003682">
    <property type="term" value="F:chromatin binding"/>
    <property type="evidence" value="ECO:0007669"/>
    <property type="project" value="InterPro"/>
</dbReference>
<feature type="region of interest" description="Disordered" evidence="4">
    <location>
        <begin position="389"/>
        <end position="420"/>
    </location>
</feature>
<dbReference type="PANTHER" id="PTHR21677">
    <property type="entry name" value="CRAMPED PROTEIN"/>
    <property type="match status" value="1"/>
</dbReference>
<dbReference type="SUPFAM" id="SSF46689">
    <property type="entry name" value="Homeodomain-like"/>
    <property type="match status" value="1"/>
</dbReference>
<accession>A0AAW1MYP6</accession>
<proteinExistence type="predicted"/>
<dbReference type="InterPro" id="IPR055315">
    <property type="entry name" value="Cramped-like"/>
</dbReference>
<dbReference type="AlphaFoldDB" id="A0AAW1MYP6"/>
<evidence type="ECO:0008006" key="7">
    <source>
        <dbReference type="Google" id="ProtNLM"/>
    </source>
</evidence>
<reference evidence="5 6" key="1">
    <citation type="journal article" date="2024" name="BMC Genomics">
        <title>De novo assembly and annotation of Popillia japonica's genome with initial clues to its potential as an invasive pest.</title>
        <authorList>
            <person name="Cucini C."/>
            <person name="Boschi S."/>
            <person name="Funari R."/>
            <person name="Cardaioli E."/>
            <person name="Iannotti N."/>
            <person name="Marturano G."/>
            <person name="Paoli F."/>
            <person name="Bruttini M."/>
            <person name="Carapelli A."/>
            <person name="Frati F."/>
            <person name="Nardi F."/>
        </authorList>
    </citation>
    <scope>NUCLEOTIDE SEQUENCE [LARGE SCALE GENOMIC DNA]</scope>
    <source>
        <strain evidence="5">DMR45628</strain>
    </source>
</reference>
<evidence type="ECO:0000256" key="4">
    <source>
        <dbReference type="SAM" id="MobiDB-lite"/>
    </source>
</evidence>
<evidence type="ECO:0000256" key="3">
    <source>
        <dbReference type="ARBA" id="ARBA00023242"/>
    </source>
</evidence>
<feature type="compositionally biased region" description="Polar residues" evidence="4">
    <location>
        <begin position="405"/>
        <end position="420"/>
    </location>
</feature>
<evidence type="ECO:0000256" key="1">
    <source>
        <dbReference type="ARBA" id="ARBA00004123"/>
    </source>
</evidence>
<feature type="compositionally biased region" description="Low complexity" evidence="4">
    <location>
        <begin position="63"/>
        <end position="74"/>
    </location>
</feature>
<dbReference type="GO" id="GO:0007389">
    <property type="term" value="P:pattern specification process"/>
    <property type="evidence" value="ECO:0007669"/>
    <property type="project" value="TreeGrafter"/>
</dbReference>
<dbReference type="GO" id="GO:0005634">
    <property type="term" value="C:nucleus"/>
    <property type="evidence" value="ECO:0007669"/>
    <property type="project" value="UniProtKB-SubCell"/>
</dbReference>
<dbReference type="InterPro" id="IPR001005">
    <property type="entry name" value="SANT/Myb"/>
</dbReference>
<dbReference type="InterPro" id="IPR009057">
    <property type="entry name" value="Homeodomain-like_sf"/>
</dbReference>
<keyword evidence="3" id="KW-0539">Nucleus</keyword>
<protein>
    <recommendedName>
        <fullName evidence="7">Protein cramped-like</fullName>
    </recommendedName>
</protein>
<feature type="region of interest" description="Disordered" evidence="4">
    <location>
        <begin position="63"/>
        <end position="93"/>
    </location>
</feature>